<sequence length="272" mass="30215">MLTLSLGPLTFSLGHLMLLGSLALSILVGWWFGRGQGINPESLLFRLLLLALLVARLAFVVQYAGHFAEQPWRVLDIRDGGFIAWPGLVAASLYAGWRLWRDRPLRKPVGAALAVGVGAWLVATFAWQTLEQQTRLPSLTLYTASGEAVELERFVGQPLVINLWATWCPPCRREMPVFVEAQRRLPQVTFLFVNQGEGPAVTQGYLADQGLSLDNLLFDPRGELGQRVGSRALPTTLFYDAEGRQRGSHLGELSEASLARALERLQRAERRN</sequence>
<dbReference type="Pfam" id="PF00578">
    <property type="entry name" value="AhpC-TSA"/>
    <property type="match status" value="1"/>
</dbReference>
<dbReference type="SUPFAM" id="SSF52833">
    <property type="entry name" value="Thioredoxin-like"/>
    <property type="match status" value="1"/>
</dbReference>
<name>A0ABR5YWD6_9GAMM</name>
<dbReference type="Proteomes" id="UP000786387">
    <property type="component" value="Unassembled WGS sequence"/>
</dbReference>
<keyword evidence="2" id="KW-0201">Cytochrome c-type biogenesis</keyword>
<dbReference type="RefSeq" id="WP_181069062.1">
    <property type="nucleotide sequence ID" value="NZ_JAAMRF010000001.1"/>
</dbReference>
<dbReference type="InterPro" id="IPR000866">
    <property type="entry name" value="AhpC/TSA"/>
</dbReference>
<dbReference type="PROSITE" id="PS51352">
    <property type="entry name" value="THIOREDOXIN_2"/>
    <property type="match status" value="1"/>
</dbReference>
<dbReference type="InterPro" id="IPR017937">
    <property type="entry name" value="Thioredoxin_CS"/>
</dbReference>
<organism evidence="7 8">
    <name type="scientific">Stutzerimonas azotifigens</name>
    <dbReference type="NCBI Taxonomy" id="291995"/>
    <lineage>
        <taxon>Bacteria</taxon>
        <taxon>Pseudomonadati</taxon>
        <taxon>Pseudomonadota</taxon>
        <taxon>Gammaproteobacteria</taxon>
        <taxon>Pseudomonadales</taxon>
        <taxon>Pseudomonadaceae</taxon>
        <taxon>Stutzerimonas</taxon>
    </lineage>
</organism>
<evidence type="ECO:0000256" key="2">
    <source>
        <dbReference type="ARBA" id="ARBA00022748"/>
    </source>
</evidence>
<proteinExistence type="predicted"/>
<reference evidence="7 8" key="1">
    <citation type="submission" date="2020-02" db="EMBL/GenBank/DDBJ databases">
        <title>Synteny-based analysis reveals conserved mechanism for high triclosan tolerance in Pseudomonas, as well as instances of horizontal transfer.</title>
        <authorList>
            <person name="Mcfarland A.G."/>
            <person name="Bertucci H.K."/>
            <person name="Litmann E."/>
            <person name="Shen J."/>
            <person name="Huttenhower C."/>
            <person name="Hartmann E.M."/>
        </authorList>
    </citation>
    <scope>NUCLEOTIDE SEQUENCE [LARGE SCALE GENOMIC DNA]</scope>
    <source>
        <strain evidence="7 8">115A1</strain>
    </source>
</reference>
<evidence type="ECO:0000256" key="4">
    <source>
        <dbReference type="ARBA" id="ARBA00023284"/>
    </source>
</evidence>
<dbReference type="PANTHER" id="PTHR42852:SF6">
    <property type="entry name" value="THIOL:DISULFIDE INTERCHANGE PROTEIN DSBE"/>
    <property type="match status" value="1"/>
</dbReference>
<feature type="transmembrane region" description="Helical" evidence="5">
    <location>
        <begin position="44"/>
        <end position="65"/>
    </location>
</feature>
<dbReference type="CDD" id="cd02966">
    <property type="entry name" value="TlpA_like_family"/>
    <property type="match status" value="1"/>
</dbReference>
<keyword evidence="5" id="KW-1133">Transmembrane helix</keyword>
<dbReference type="PROSITE" id="PS00194">
    <property type="entry name" value="THIOREDOXIN_1"/>
    <property type="match status" value="1"/>
</dbReference>
<dbReference type="InterPro" id="IPR036249">
    <property type="entry name" value="Thioredoxin-like_sf"/>
</dbReference>
<keyword evidence="4" id="KW-0676">Redox-active center</keyword>
<dbReference type="InterPro" id="IPR050553">
    <property type="entry name" value="Thioredoxin_ResA/DsbE_sf"/>
</dbReference>
<feature type="transmembrane region" description="Helical" evidence="5">
    <location>
        <begin position="12"/>
        <end position="32"/>
    </location>
</feature>
<evidence type="ECO:0000313" key="7">
    <source>
        <dbReference type="EMBL" id="MBA1272216.1"/>
    </source>
</evidence>
<evidence type="ECO:0000313" key="8">
    <source>
        <dbReference type="Proteomes" id="UP000786387"/>
    </source>
</evidence>
<evidence type="ECO:0000256" key="1">
    <source>
        <dbReference type="ARBA" id="ARBA00004196"/>
    </source>
</evidence>
<feature type="domain" description="Thioredoxin" evidence="6">
    <location>
        <begin position="130"/>
        <end position="267"/>
    </location>
</feature>
<keyword evidence="5" id="KW-0812">Transmembrane</keyword>
<feature type="transmembrane region" description="Helical" evidence="5">
    <location>
        <begin position="109"/>
        <end position="127"/>
    </location>
</feature>
<dbReference type="EMBL" id="JAAMRF010000001">
    <property type="protein sequence ID" value="MBA1272216.1"/>
    <property type="molecule type" value="Genomic_DNA"/>
</dbReference>
<evidence type="ECO:0000259" key="6">
    <source>
        <dbReference type="PROSITE" id="PS51352"/>
    </source>
</evidence>
<keyword evidence="5" id="KW-0472">Membrane</keyword>
<comment type="caution">
    <text evidence="7">The sequence shown here is derived from an EMBL/GenBank/DDBJ whole genome shotgun (WGS) entry which is preliminary data.</text>
</comment>
<keyword evidence="3" id="KW-1015">Disulfide bond</keyword>
<gene>
    <name evidence="7" type="ORF">G7026_02480</name>
</gene>
<dbReference type="PANTHER" id="PTHR42852">
    <property type="entry name" value="THIOL:DISULFIDE INTERCHANGE PROTEIN DSBE"/>
    <property type="match status" value="1"/>
</dbReference>
<keyword evidence="8" id="KW-1185">Reference proteome</keyword>
<feature type="transmembrane region" description="Helical" evidence="5">
    <location>
        <begin position="77"/>
        <end position="97"/>
    </location>
</feature>
<dbReference type="Gene3D" id="3.40.30.10">
    <property type="entry name" value="Glutaredoxin"/>
    <property type="match status" value="1"/>
</dbReference>
<accession>A0ABR5YWD6</accession>
<comment type="subcellular location">
    <subcellularLocation>
        <location evidence="1">Cell envelope</location>
    </subcellularLocation>
</comment>
<evidence type="ECO:0000256" key="5">
    <source>
        <dbReference type="SAM" id="Phobius"/>
    </source>
</evidence>
<dbReference type="InterPro" id="IPR013766">
    <property type="entry name" value="Thioredoxin_domain"/>
</dbReference>
<protein>
    <submittedName>
        <fullName evidence="7">TlpA family protein disulfide reductase</fullName>
    </submittedName>
</protein>
<evidence type="ECO:0000256" key="3">
    <source>
        <dbReference type="ARBA" id="ARBA00023157"/>
    </source>
</evidence>